<dbReference type="EMBL" id="BTGU01000090">
    <property type="protein sequence ID" value="GMN59689.1"/>
    <property type="molecule type" value="Genomic_DNA"/>
</dbReference>
<gene>
    <name evidence="2" type="ORF">TIFTF001_028782</name>
</gene>
<evidence type="ECO:0000256" key="1">
    <source>
        <dbReference type="SAM" id="MobiDB-lite"/>
    </source>
</evidence>
<protein>
    <submittedName>
        <fullName evidence="2">Uncharacterized protein</fullName>
    </submittedName>
</protein>
<accession>A0AA88J0J4</accession>
<dbReference type="AlphaFoldDB" id="A0AA88J0J4"/>
<organism evidence="2 3">
    <name type="scientific">Ficus carica</name>
    <name type="common">Common fig</name>
    <dbReference type="NCBI Taxonomy" id="3494"/>
    <lineage>
        <taxon>Eukaryota</taxon>
        <taxon>Viridiplantae</taxon>
        <taxon>Streptophyta</taxon>
        <taxon>Embryophyta</taxon>
        <taxon>Tracheophyta</taxon>
        <taxon>Spermatophyta</taxon>
        <taxon>Magnoliopsida</taxon>
        <taxon>eudicotyledons</taxon>
        <taxon>Gunneridae</taxon>
        <taxon>Pentapetalae</taxon>
        <taxon>rosids</taxon>
        <taxon>fabids</taxon>
        <taxon>Rosales</taxon>
        <taxon>Moraceae</taxon>
        <taxon>Ficeae</taxon>
        <taxon>Ficus</taxon>
    </lineage>
</organism>
<name>A0AA88J0J4_FICCA</name>
<feature type="region of interest" description="Disordered" evidence="1">
    <location>
        <begin position="16"/>
        <end position="38"/>
    </location>
</feature>
<keyword evidence="3" id="KW-1185">Reference proteome</keyword>
<sequence>MNGLLAGLETVSMDQDVVGGQRAGEAPGVSEDDEGPDNAFQGVELSLYPSALSLSLSGYSLCPIYTSSPSLSLVPSILHPKDLDKPPFVSRKNWLLDNRALVCIYNDKLLI</sequence>
<evidence type="ECO:0000313" key="3">
    <source>
        <dbReference type="Proteomes" id="UP001187192"/>
    </source>
</evidence>
<reference evidence="2" key="1">
    <citation type="submission" date="2023-07" db="EMBL/GenBank/DDBJ databases">
        <title>draft genome sequence of fig (Ficus carica).</title>
        <authorList>
            <person name="Takahashi T."/>
            <person name="Nishimura K."/>
        </authorList>
    </citation>
    <scope>NUCLEOTIDE SEQUENCE</scope>
</reference>
<proteinExistence type="predicted"/>
<dbReference type="Proteomes" id="UP001187192">
    <property type="component" value="Unassembled WGS sequence"/>
</dbReference>
<evidence type="ECO:0000313" key="2">
    <source>
        <dbReference type="EMBL" id="GMN59689.1"/>
    </source>
</evidence>
<comment type="caution">
    <text evidence="2">The sequence shown here is derived from an EMBL/GenBank/DDBJ whole genome shotgun (WGS) entry which is preliminary data.</text>
</comment>